<dbReference type="InterPro" id="IPR003010">
    <property type="entry name" value="C-N_Hydrolase"/>
</dbReference>
<dbReference type="CDD" id="cd07581">
    <property type="entry name" value="nitrilase_3"/>
    <property type="match status" value="1"/>
</dbReference>
<dbReference type="EMBL" id="BAAAQW010000005">
    <property type="protein sequence ID" value="GAA2199944.1"/>
    <property type="molecule type" value="Genomic_DNA"/>
</dbReference>
<dbReference type="GO" id="GO:0016787">
    <property type="term" value="F:hydrolase activity"/>
    <property type="evidence" value="ECO:0007669"/>
    <property type="project" value="UniProtKB-KW"/>
</dbReference>
<gene>
    <name evidence="3" type="ORF">GCM10009849_18390</name>
</gene>
<evidence type="ECO:0000313" key="3">
    <source>
        <dbReference type="EMBL" id="GAA2199944.1"/>
    </source>
</evidence>
<reference evidence="3 4" key="1">
    <citation type="journal article" date="2019" name="Int. J. Syst. Evol. Microbiol.">
        <title>The Global Catalogue of Microorganisms (GCM) 10K type strain sequencing project: providing services to taxonomists for standard genome sequencing and annotation.</title>
        <authorList>
            <consortium name="The Broad Institute Genomics Platform"/>
            <consortium name="The Broad Institute Genome Sequencing Center for Infectious Disease"/>
            <person name="Wu L."/>
            <person name="Ma J."/>
        </authorList>
    </citation>
    <scope>NUCLEOTIDE SEQUENCE [LARGE SCALE GENOMIC DNA]</scope>
    <source>
        <strain evidence="3 4">JCM 16034</strain>
    </source>
</reference>
<accession>A0ABN3BSM8</accession>
<keyword evidence="3" id="KW-0378">Hydrolase</keyword>
<dbReference type="PANTHER" id="PTHR23088:SF27">
    <property type="entry name" value="DEAMINATED GLUTATHIONE AMIDASE"/>
    <property type="match status" value="1"/>
</dbReference>
<evidence type="ECO:0000259" key="2">
    <source>
        <dbReference type="PROSITE" id="PS50263"/>
    </source>
</evidence>
<dbReference type="PROSITE" id="PS50263">
    <property type="entry name" value="CN_HYDROLASE"/>
    <property type="match status" value="1"/>
</dbReference>
<dbReference type="PANTHER" id="PTHR23088">
    <property type="entry name" value="NITRILASE-RELATED"/>
    <property type="match status" value="1"/>
</dbReference>
<protein>
    <submittedName>
        <fullName evidence="3">Carbon-nitrogen hydrolase family protein</fullName>
    </submittedName>
</protein>
<dbReference type="RefSeq" id="WP_344299403.1">
    <property type="nucleotide sequence ID" value="NZ_BAAAQW010000005.1"/>
</dbReference>
<proteinExistence type="inferred from homology"/>
<name>A0ABN3BSM8_9MICC</name>
<dbReference type="Pfam" id="PF00795">
    <property type="entry name" value="CN_hydrolase"/>
    <property type="match status" value="1"/>
</dbReference>
<comment type="caution">
    <text evidence="3">The sequence shown here is derived from an EMBL/GenBank/DDBJ whole genome shotgun (WGS) entry which is preliminary data.</text>
</comment>
<comment type="similarity">
    <text evidence="1">Belongs to the carbon-nitrogen hydrolase superfamily. NIT1/NIT2 family.</text>
</comment>
<dbReference type="SUPFAM" id="SSF56317">
    <property type="entry name" value="Carbon-nitrogen hydrolase"/>
    <property type="match status" value="1"/>
</dbReference>
<evidence type="ECO:0000313" key="4">
    <source>
        <dbReference type="Proteomes" id="UP001500432"/>
    </source>
</evidence>
<dbReference type="Proteomes" id="UP001500432">
    <property type="component" value="Unassembled WGS sequence"/>
</dbReference>
<organism evidence="3 4">
    <name type="scientific">Sinomonas flava</name>
    <dbReference type="NCBI Taxonomy" id="496857"/>
    <lineage>
        <taxon>Bacteria</taxon>
        <taxon>Bacillati</taxon>
        <taxon>Actinomycetota</taxon>
        <taxon>Actinomycetes</taxon>
        <taxon>Micrococcales</taxon>
        <taxon>Micrococcaceae</taxon>
        <taxon>Sinomonas</taxon>
    </lineage>
</organism>
<dbReference type="Gene3D" id="3.60.110.10">
    <property type="entry name" value="Carbon-nitrogen hydrolase"/>
    <property type="match status" value="1"/>
</dbReference>
<sequence length="268" mass="27886">MIPSNNLTVAAAQFAAGTDKTANLDAVAKLTVRAADAGADLVVFPEAAMVPFGEVLARAAEPLDGPFADRVREIAEASGVAVVLGMFEPSGDGRVHNTLLATGRGAEAAYRKIHLFDAFGSRESDTVAPGSDLVTFRLGGVTVGLATCFDLRFADQFTALGRAGAELVCVPASWGDGPGKAEQWDLLTRARATDAQAWLVACDQAWVPPRGADPLGLGRSCAIDALGRVRGRLGHEPGLLVQVVDVAEVRAVRERVPVLAGALPSARH</sequence>
<keyword evidence="4" id="KW-1185">Reference proteome</keyword>
<dbReference type="InterPro" id="IPR036526">
    <property type="entry name" value="C-N_Hydrolase_sf"/>
</dbReference>
<evidence type="ECO:0000256" key="1">
    <source>
        <dbReference type="ARBA" id="ARBA00010613"/>
    </source>
</evidence>
<feature type="domain" description="CN hydrolase" evidence="2">
    <location>
        <begin position="7"/>
        <end position="246"/>
    </location>
</feature>